<dbReference type="Pfam" id="PF05787">
    <property type="entry name" value="PhoX"/>
    <property type="match status" value="2"/>
</dbReference>
<comment type="caution">
    <text evidence="1">The sequence shown here is derived from an EMBL/GenBank/DDBJ whole genome shotgun (WGS) entry which is preliminary data.</text>
</comment>
<dbReference type="PROSITE" id="PS51257">
    <property type="entry name" value="PROKAR_LIPOPROTEIN"/>
    <property type="match status" value="1"/>
</dbReference>
<gene>
    <name evidence="1" type="ORF">GGR90_002161</name>
</gene>
<evidence type="ECO:0000313" key="2">
    <source>
        <dbReference type="Proteomes" id="UP000535078"/>
    </source>
</evidence>
<reference evidence="1 2" key="1">
    <citation type="submission" date="2020-03" db="EMBL/GenBank/DDBJ databases">
        <title>Genomic Encyclopedia of Type Strains, Phase IV (KMG-IV): sequencing the most valuable type-strain genomes for metagenomic binning, comparative biology and taxonomic classification.</title>
        <authorList>
            <person name="Goeker M."/>
        </authorList>
    </citation>
    <scope>NUCLEOTIDE SEQUENCE [LARGE SCALE GENOMIC DNA]</scope>
    <source>
        <strain evidence="1 2">DSM 25229</strain>
    </source>
</reference>
<protein>
    <recommendedName>
        <fullName evidence="3">Phosphatase</fullName>
    </recommendedName>
</protein>
<dbReference type="EMBL" id="JAATIT010000002">
    <property type="protein sequence ID" value="NJB89986.1"/>
    <property type="molecule type" value="Genomic_DNA"/>
</dbReference>
<proteinExistence type="predicted"/>
<organism evidence="1 2">
    <name type="scientific">Sphingopyxis italica</name>
    <dbReference type="NCBI Taxonomy" id="1129133"/>
    <lineage>
        <taxon>Bacteria</taxon>
        <taxon>Pseudomonadati</taxon>
        <taxon>Pseudomonadota</taxon>
        <taxon>Alphaproteobacteria</taxon>
        <taxon>Sphingomonadales</taxon>
        <taxon>Sphingomonadaceae</taxon>
        <taxon>Sphingopyxis</taxon>
    </lineage>
</organism>
<name>A0A7X6B9E5_9SPHN</name>
<dbReference type="PANTHER" id="PTHR35399:SF4">
    <property type="entry name" value="MEMBRANE PROTEIN"/>
    <property type="match status" value="1"/>
</dbReference>
<dbReference type="RefSeq" id="WP_167921431.1">
    <property type="nucleotide sequence ID" value="NZ_JAATIT010000002.1"/>
</dbReference>
<dbReference type="Proteomes" id="UP000535078">
    <property type="component" value="Unassembled WGS sequence"/>
</dbReference>
<keyword evidence="2" id="KW-1185">Reference proteome</keyword>
<dbReference type="SUPFAM" id="SSF63829">
    <property type="entry name" value="Calcium-dependent phosphotriesterase"/>
    <property type="match status" value="1"/>
</dbReference>
<accession>A0A7X6B9E5</accession>
<dbReference type="AlphaFoldDB" id="A0A7X6B9E5"/>
<evidence type="ECO:0000313" key="1">
    <source>
        <dbReference type="EMBL" id="NJB89986.1"/>
    </source>
</evidence>
<evidence type="ECO:0008006" key="3">
    <source>
        <dbReference type="Google" id="ProtNLM"/>
    </source>
</evidence>
<sequence>MLKLSAAVDRRAFTFGLTSLAFSGLALSGCATSGAPRSARAPGYGALEPDSGGLLDLPRGFSYRVISQLGERMDDGLRVPDRADGMGAFYIDRHRVALVRNHELQPKHAGVGPFASPSRTGRGFGRGADGGWLPGGTTTLVYDQRSGRVERQHLSLVGTIRNCAGGVTPWGSWLSCEEDVSRAGNGLTQDHGWVFEVPAAHPGLVDAVPLRAMGRFNHEAAAVDPRTGIVYLTEDRDDSLFYRFLPERHGELVRGGRLQALAFADRDRGTDSRNWMAPDLATGEWIAARWIDLDGVDSANDDLRHRGHAHGAVRFARGEGIHFGDRELYFCCTSGGAAKLSQVMRYRPSPHEGQEGETTSPGRLQLFVESTDKAMLNFGDNITIAPTGHLIICEDQYTETVDNHLRGITPDGQVYAFARLHAQTELAGACFSPDGRTMFVNIYSPAKTLAISGPWGRVRT</sequence>
<dbReference type="PANTHER" id="PTHR35399">
    <property type="entry name" value="SLR8030 PROTEIN"/>
    <property type="match status" value="1"/>
</dbReference>
<dbReference type="InterPro" id="IPR008557">
    <property type="entry name" value="PhoX"/>
</dbReference>